<accession>A0A2S9QLJ5</accession>
<protein>
    <recommendedName>
        <fullName evidence="3">RloB domain-containing protein</fullName>
    </recommendedName>
</protein>
<proteinExistence type="predicted"/>
<organism evidence="1 2">
    <name type="scientific">Leucobacter massiliensis</name>
    <dbReference type="NCBI Taxonomy" id="1686285"/>
    <lineage>
        <taxon>Bacteria</taxon>
        <taxon>Bacillati</taxon>
        <taxon>Actinomycetota</taxon>
        <taxon>Actinomycetes</taxon>
        <taxon>Micrococcales</taxon>
        <taxon>Microbacteriaceae</taxon>
        <taxon>Leucobacter</taxon>
    </lineage>
</organism>
<evidence type="ECO:0000313" key="2">
    <source>
        <dbReference type="Proteomes" id="UP000238650"/>
    </source>
</evidence>
<evidence type="ECO:0000313" key="1">
    <source>
        <dbReference type="EMBL" id="PRI10470.1"/>
    </source>
</evidence>
<reference evidence="1 2" key="1">
    <citation type="journal article" date="2017" name="New Microbes New Infect">
        <title>Genome sequence of 'Leucobacter massiliensis' sp. nov. isolated from human pharynx after travel to the 2014 Hajj.</title>
        <authorList>
            <person name="Leangapichart T."/>
            <person name="Gautret P."/>
            <person name="Nguyen T.T."/>
            <person name="Armstrong N."/>
            <person name="Rolain J.M."/>
        </authorList>
    </citation>
    <scope>NUCLEOTIDE SEQUENCE [LARGE SCALE GENOMIC DNA]</scope>
    <source>
        <strain evidence="1 2">122RC15</strain>
    </source>
</reference>
<dbReference type="InterPro" id="IPR025591">
    <property type="entry name" value="RloB"/>
</dbReference>
<dbReference type="Proteomes" id="UP000238650">
    <property type="component" value="Unassembled WGS sequence"/>
</dbReference>
<dbReference type="Pfam" id="PF13707">
    <property type="entry name" value="RloB"/>
    <property type="match status" value="1"/>
</dbReference>
<dbReference type="EMBL" id="MWZD01000019">
    <property type="protein sequence ID" value="PRI10470.1"/>
    <property type="molecule type" value="Genomic_DNA"/>
</dbReference>
<comment type="caution">
    <text evidence="1">The sequence shown here is derived from an EMBL/GenBank/DDBJ whole genome shotgun (WGS) entry which is preliminary data.</text>
</comment>
<dbReference type="OrthoDB" id="9796523at2"/>
<sequence length="226" mass="25172">MPHGEIRRNPAAFTEPVCGPCRHRRGARLVAGAQRGRRGRPHRQPARRILVVTEGTRTEPQYVEGLNRYMRSKGATAIVKPVSVGKDPLKVVQKCVEKRNEAAQNDKGYDDCVCLVDVDEHQTLLAAIQLAEQEEIRLLISNLKFEAWLRWHAEDKRSALSSAQLDELVTRLGLVKGKMLSQSFPFHQVHDACKTARAVDPEMRPGGKGPDPSSSMPILVDLMQGV</sequence>
<dbReference type="AlphaFoldDB" id="A0A2S9QLJ5"/>
<gene>
    <name evidence="1" type="ORF">B4915_11880</name>
</gene>
<evidence type="ECO:0008006" key="3">
    <source>
        <dbReference type="Google" id="ProtNLM"/>
    </source>
</evidence>
<keyword evidence="2" id="KW-1185">Reference proteome</keyword>
<name>A0A2S9QLJ5_9MICO</name>